<proteinExistence type="predicted"/>
<reference evidence="2 3" key="1">
    <citation type="submission" date="2020-08" db="EMBL/GenBank/DDBJ databases">
        <title>Plant Genome Project.</title>
        <authorList>
            <person name="Zhang R.-G."/>
        </authorList>
    </citation>
    <scope>NUCLEOTIDE SEQUENCE [LARGE SCALE GENOMIC DNA]</scope>
    <source>
        <tissue evidence="2">Rhizome</tissue>
    </source>
</reference>
<protein>
    <submittedName>
        <fullName evidence="2">Uncharacterized protein</fullName>
    </submittedName>
</protein>
<dbReference type="AlphaFoldDB" id="A0A8J5KFW6"/>
<sequence>MKCRAEDYAAPFLHPLAPVIISYHFTSVIMIQHLGRAIGMFYFSKEGDGASVHRSVACARKTKQNNGKKAQQHDKYKRNNRKGYNYDGRISCLRWKDMRANADGGEAGQEKTQQQKRAQLQWTDLLLAPRGYEGILSLMYAGSIYVHAYYAGRSSENSMVCKDSQLVGSLSNGWTDEKHVIFLNCIESAFVNELYNEKYETNAFHGWLSRMKMPKGSCGQCENDQKAGQFKVLRMSSWKNFIYDMDKIDAETETGLMPLSANPWIQHFRPTCIMKEKNLKSSDKIDYSHLTRPSVHLENDGHYGEGTSSKHNCCQDSVGSSAEVSDQNFVDDELISEKRSTISLKRKPGAQVAHNSINNQLPSKKAFVSPISVANHTSLCTVNSESSSRTWEVDSILVLSETEAPLYDDEEVNS</sequence>
<comment type="caution">
    <text evidence="2">The sequence shown here is derived from an EMBL/GenBank/DDBJ whole genome shotgun (WGS) entry which is preliminary data.</text>
</comment>
<dbReference type="PANTHER" id="PTHR33676:SF3">
    <property type="entry name" value="COLD-REGULATED PROTEIN 27"/>
    <property type="match status" value="1"/>
</dbReference>
<evidence type="ECO:0000256" key="1">
    <source>
        <dbReference type="SAM" id="MobiDB-lite"/>
    </source>
</evidence>
<dbReference type="GO" id="GO:0042752">
    <property type="term" value="P:regulation of circadian rhythm"/>
    <property type="evidence" value="ECO:0007669"/>
    <property type="project" value="InterPro"/>
</dbReference>
<dbReference type="InterPro" id="IPR044678">
    <property type="entry name" value="COR27/28"/>
</dbReference>
<accession>A0A8J5KFW6</accession>
<dbReference type="PANTHER" id="PTHR33676">
    <property type="entry name" value="COLD REGULATED PROTEIN 27"/>
    <property type="match status" value="1"/>
</dbReference>
<name>A0A8J5KFW6_ZINOF</name>
<dbReference type="Proteomes" id="UP000734854">
    <property type="component" value="Unassembled WGS sequence"/>
</dbReference>
<keyword evidence="3" id="KW-1185">Reference proteome</keyword>
<evidence type="ECO:0000313" key="2">
    <source>
        <dbReference type="EMBL" id="KAG6479594.1"/>
    </source>
</evidence>
<organism evidence="2 3">
    <name type="scientific">Zingiber officinale</name>
    <name type="common">Ginger</name>
    <name type="synonym">Amomum zingiber</name>
    <dbReference type="NCBI Taxonomy" id="94328"/>
    <lineage>
        <taxon>Eukaryota</taxon>
        <taxon>Viridiplantae</taxon>
        <taxon>Streptophyta</taxon>
        <taxon>Embryophyta</taxon>
        <taxon>Tracheophyta</taxon>
        <taxon>Spermatophyta</taxon>
        <taxon>Magnoliopsida</taxon>
        <taxon>Liliopsida</taxon>
        <taxon>Zingiberales</taxon>
        <taxon>Zingiberaceae</taxon>
        <taxon>Zingiber</taxon>
    </lineage>
</organism>
<gene>
    <name evidence="2" type="ORF">ZIOFF_063061</name>
</gene>
<feature type="region of interest" description="Disordered" evidence="1">
    <location>
        <begin position="61"/>
        <end position="81"/>
    </location>
</feature>
<dbReference type="GO" id="GO:0009409">
    <property type="term" value="P:response to cold"/>
    <property type="evidence" value="ECO:0007669"/>
    <property type="project" value="InterPro"/>
</dbReference>
<dbReference type="EMBL" id="JACMSC010000017">
    <property type="protein sequence ID" value="KAG6479594.1"/>
    <property type="molecule type" value="Genomic_DNA"/>
</dbReference>
<evidence type="ECO:0000313" key="3">
    <source>
        <dbReference type="Proteomes" id="UP000734854"/>
    </source>
</evidence>